<dbReference type="InterPro" id="IPR001173">
    <property type="entry name" value="Glyco_trans_2-like"/>
</dbReference>
<evidence type="ECO:0000313" key="4">
    <source>
        <dbReference type="Proteomes" id="UP000078558"/>
    </source>
</evidence>
<dbReference type="Pfam" id="PF00535">
    <property type="entry name" value="Glycos_transf_2"/>
    <property type="match status" value="1"/>
</dbReference>
<protein>
    <submittedName>
        <fullName evidence="2">Dolichol-phosphate mannosyltransferase in lipid-linked oligosaccharide synthesis cluster</fullName>
        <ecNumber evidence="2">2.4.1.83</ecNumber>
    </submittedName>
</protein>
<dbReference type="CDD" id="cd00761">
    <property type="entry name" value="Glyco_tranf_GTA_type"/>
    <property type="match status" value="1"/>
</dbReference>
<keyword evidence="2" id="KW-0808">Transferase</keyword>
<dbReference type="Proteomes" id="UP000078558">
    <property type="component" value="Chromosome I"/>
</dbReference>
<evidence type="ECO:0000259" key="1">
    <source>
        <dbReference type="Pfam" id="PF00535"/>
    </source>
</evidence>
<dbReference type="EMBL" id="LT907988">
    <property type="protein sequence ID" value="SOE51198.1"/>
    <property type="molecule type" value="Genomic_DNA"/>
</dbReference>
<accession>A0A1C3K5J4</accession>
<evidence type="ECO:0000313" key="3">
    <source>
        <dbReference type="EMBL" id="SOE51198.1"/>
    </source>
</evidence>
<evidence type="ECO:0000313" key="2">
    <source>
        <dbReference type="EMBL" id="SBT26627.1"/>
    </source>
</evidence>
<reference evidence="3 4" key="2">
    <citation type="submission" date="2017-08" db="EMBL/GenBank/DDBJ databases">
        <authorList>
            <person name="de Groot N.N."/>
        </authorList>
    </citation>
    <scope>NUCLEOTIDE SEQUENCE [LARGE SCALE GENOMIC DNA]</scope>
    <source>
        <strain evidence="3">Orrdi1</strain>
    </source>
</reference>
<dbReference type="OrthoDB" id="9801954at2"/>
<reference evidence="2 4" key="1">
    <citation type="submission" date="2016-06" db="EMBL/GenBank/DDBJ databases">
        <authorList>
            <person name="Kjaerup R.B."/>
            <person name="Dalgaard T.S."/>
            <person name="Juul-Madsen H.R."/>
        </authorList>
    </citation>
    <scope>NUCLEOTIDE SEQUENCE [LARGE SCALE GENOMIC DNA]</scope>
    <source>
        <strain evidence="2">Orrdi1</strain>
    </source>
</reference>
<dbReference type="STRING" id="1851544.ODI_01877"/>
<dbReference type="InterPro" id="IPR029044">
    <property type="entry name" value="Nucleotide-diphossugar_trans"/>
</dbReference>
<dbReference type="GO" id="GO:0004582">
    <property type="term" value="F:dolichyl-phosphate beta-D-mannosyltransferase activity"/>
    <property type="evidence" value="ECO:0007669"/>
    <property type="project" value="UniProtKB-EC"/>
</dbReference>
<dbReference type="KEGG" id="odi:ODI_R3266"/>
<dbReference type="Gene3D" id="3.90.550.10">
    <property type="entry name" value="Spore Coat Polysaccharide Biosynthesis Protein SpsA, Chain A"/>
    <property type="match status" value="1"/>
</dbReference>
<keyword evidence="2" id="KW-0328">Glycosyltransferase</keyword>
<dbReference type="RefSeq" id="WP_067756751.1">
    <property type="nucleotide sequence ID" value="NZ_LT907988.1"/>
</dbReference>
<sequence>MGHAYLFTVFTPTFNRVHTLGRVYASLRAQTCTDFEWLIVDDGSTDGTEALVRGWMAEAPFPLRYLTQDHGHKKAAFNRGVREANGELFVALDSDDEMPADALAILAQAWEAIEPSARARYSAITGLCARPDGTVVGDAYPSDVFDSSPIDMYFRHDVHGEKFGFQRTDVLARFPFPEHIQGFVPESLVWWAIAREGYATRFINRVVRYYHDTPGALSGESARSNAPGLYLLANELLARYLDWFRWRPREFLLAAARRTRFGLHLGAQGRRAASPQGLSGIKAWALVCLMWPLGVALYLRDRLRGG</sequence>
<dbReference type="EC" id="2.4.1.83" evidence="2"/>
<dbReference type="SUPFAM" id="SSF53448">
    <property type="entry name" value="Nucleotide-diphospho-sugar transferases"/>
    <property type="match status" value="1"/>
</dbReference>
<organism evidence="2 4">
    <name type="scientific">Orrella dioscoreae</name>
    <dbReference type="NCBI Taxonomy" id="1851544"/>
    <lineage>
        <taxon>Bacteria</taxon>
        <taxon>Pseudomonadati</taxon>
        <taxon>Pseudomonadota</taxon>
        <taxon>Betaproteobacteria</taxon>
        <taxon>Burkholderiales</taxon>
        <taxon>Alcaligenaceae</taxon>
        <taxon>Orrella</taxon>
    </lineage>
</organism>
<proteinExistence type="predicted"/>
<dbReference type="EMBL" id="FLRC01000035">
    <property type="protein sequence ID" value="SBT26627.1"/>
    <property type="molecule type" value="Genomic_DNA"/>
</dbReference>
<gene>
    <name evidence="2" type="ORF">ODI_01877</name>
    <name evidence="3" type="ORF">ODI_R3266</name>
</gene>
<name>A0A1C3K5J4_9BURK</name>
<dbReference type="PANTHER" id="PTHR22916">
    <property type="entry name" value="GLYCOSYLTRANSFERASE"/>
    <property type="match status" value="1"/>
</dbReference>
<dbReference type="AlphaFoldDB" id="A0A1C3K5J4"/>
<feature type="domain" description="Glycosyltransferase 2-like" evidence="1">
    <location>
        <begin position="8"/>
        <end position="115"/>
    </location>
</feature>
<keyword evidence="4" id="KW-1185">Reference proteome</keyword>